<dbReference type="EMBL" id="BSXV01005935">
    <property type="protein sequence ID" value="GMF03090.1"/>
    <property type="molecule type" value="Genomic_DNA"/>
</dbReference>
<reference evidence="1" key="1">
    <citation type="submission" date="2023-04" db="EMBL/GenBank/DDBJ databases">
        <title>Candida boidinii NBRC 1967.</title>
        <authorList>
            <person name="Ichikawa N."/>
            <person name="Sato H."/>
            <person name="Tonouchi N."/>
        </authorList>
    </citation>
    <scope>NUCLEOTIDE SEQUENCE</scope>
    <source>
        <strain evidence="1">NBRC 1967</strain>
    </source>
</reference>
<keyword evidence="2" id="KW-1185">Reference proteome</keyword>
<dbReference type="Proteomes" id="UP001165101">
    <property type="component" value="Unassembled WGS sequence"/>
</dbReference>
<accession>A0ACB5U654</accession>
<evidence type="ECO:0000313" key="2">
    <source>
        <dbReference type="Proteomes" id="UP001165101"/>
    </source>
</evidence>
<name>A0ACB5U654_CANBO</name>
<sequence>MTSLRSDLPIATTSNNANTSTNTSTAQTQIQSHSQTPVMAAPITTTASSSSNIASLARSFSNTDLHTLGPSDYPIPLHFKKSRPNSPSLNQPLGLSKSPSNYNKESSNALHLLGFGSSITPNFLHSSMSSNNLLHQTPDATPLQTPSVSPKLGPSNPTIQQNQIPSMQNLPSNPISSSSQLPPLRSLKLDLPNAVDMGSVSANANANSNNNNNNNNNSTTNVTTTTGMQMSTSSPPTNKLQPSFSNTSLLISGTPNSNSNSYANLSNMSIETPQPQQASSSSILDRSNNNDMLSINLNQRGNTTSDITNVNVNGYFQR</sequence>
<organism evidence="1 2">
    <name type="scientific">Candida boidinii</name>
    <name type="common">Yeast</name>
    <dbReference type="NCBI Taxonomy" id="5477"/>
    <lineage>
        <taxon>Eukaryota</taxon>
        <taxon>Fungi</taxon>
        <taxon>Dikarya</taxon>
        <taxon>Ascomycota</taxon>
        <taxon>Saccharomycotina</taxon>
        <taxon>Pichiomycetes</taxon>
        <taxon>Pichiales</taxon>
        <taxon>Pichiaceae</taxon>
        <taxon>Ogataea</taxon>
        <taxon>Ogataea/Candida clade</taxon>
    </lineage>
</organism>
<evidence type="ECO:0000313" key="1">
    <source>
        <dbReference type="EMBL" id="GMF03090.1"/>
    </source>
</evidence>
<protein>
    <submittedName>
        <fullName evidence="1">Unnamed protein product</fullName>
    </submittedName>
</protein>
<gene>
    <name evidence="1" type="ORF">Cboi01_000624500</name>
</gene>
<proteinExistence type="predicted"/>
<comment type="caution">
    <text evidence="1">The sequence shown here is derived from an EMBL/GenBank/DDBJ whole genome shotgun (WGS) entry which is preliminary data.</text>
</comment>